<gene>
    <name evidence="7" type="ORF">Gocc_1752</name>
</gene>
<feature type="domain" description="O-antigen ligase-related" evidence="6">
    <location>
        <begin position="260"/>
        <end position="400"/>
    </location>
</feature>
<feature type="transmembrane region" description="Helical" evidence="5">
    <location>
        <begin position="223"/>
        <end position="243"/>
    </location>
</feature>
<organism evidence="7 8">
    <name type="scientific">Gaiella occulta</name>
    <dbReference type="NCBI Taxonomy" id="1002870"/>
    <lineage>
        <taxon>Bacteria</taxon>
        <taxon>Bacillati</taxon>
        <taxon>Actinomycetota</taxon>
        <taxon>Thermoleophilia</taxon>
        <taxon>Gaiellales</taxon>
        <taxon>Gaiellaceae</taxon>
        <taxon>Gaiella</taxon>
    </lineage>
</organism>
<feature type="transmembrane region" description="Helical" evidence="5">
    <location>
        <begin position="274"/>
        <end position="290"/>
    </location>
</feature>
<evidence type="ECO:0000256" key="4">
    <source>
        <dbReference type="ARBA" id="ARBA00023136"/>
    </source>
</evidence>
<proteinExistence type="predicted"/>
<dbReference type="EMBL" id="QQZY01000003">
    <property type="protein sequence ID" value="RDI74863.1"/>
    <property type="molecule type" value="Genomic_DNA"/>
</dbReference>
<evidence type="ECO:0000259" key="6">
    <source>
        <dbReference type="Pfam" id="PF04932"/>
    </source>
</evidence>
<keyword evidence="8" id="KW-1185">Reference proteome</keyword>
<dbReference type="InterPro" id="IPR007016">
    <property type="entry name" value="O-antigen_ligase-rel_domated"/>
</dbReference>
<protein>
    <submittedName>
        <fullName evidence="7">O-antigen ligase like membrane protein</fullName>
    </submittedName>
</protein>
<evidence type="ECO:0000313" key="8">
    <source>
        <dbReference type="Proteomes" id="UP000254134"/>
    </source>
</evidence>
<feature type="transmembrane region" description="Helical" evidence="5">
    <location>
        <begin position="127"/>
        <end position="148"/>
    </location>
</feature>
<feature type="transmembrane region" description="Helical" evidence="5">
    <location>
        <begin position="20"/>
        <end position="37"/>
    </location>
</feature>
<feature type="transmembrane region" description="Helical" evidence="5">
    <location>
        <begin position="427"/>
        <end position="445"/>
    </location>
</feature>
<dbReference type="PROSITE" id="PS51318">
    <property type="entry name" value="TAT"/>
    <property type="match status" value="1"/>
</dbReference>
<dbReference type="GO" id="GO:0016020">
    <property type="term" value="C:membrane"/>
    <property type="evidence" value="ECO:0007669"/>
    <property type="project" value="UniProtKB-SubCell"/>
</dbReference>
<feature type="transmembrane region" description="Helical" evidence="5">
    <location>
        <begin position="297"/>
        <end position="318"/>
    </location>
</feature>
<evidence type="ECO:0000256" key="5">
    <source>
        <dbReference type="SAM" id="Phobius"/>
    </source>
</evidence>
<evidence type="ECO:0000256" key="3">
    <source>
        <dbReference type="ARBA" id="ARBA00022989"/>
    </source>
</evidence>
<feature type="transmembrane region" description="Helical" evidence="5">
    <location>
        <begin position="160"/>
        <end position="178"/>
    </location>
</feature>
<dbReference type="PANTHER" id="PTHR37422">
    <property type="entry name" value="TEICHURONIC ACID BIOSYNTHESIS PROTEIN TUAE"/>
    <property type="match status" value="1"/>
</dbReference>
<dbReference type="Proteomes" id="UP000254134">
    <property type="component" value="Unassembled WGS sequence"/>
</dbReference>
<sequence length="475" mass="49888">MRAGSPIGSSAGPHSLRRGALLGAAAAANAGVALGFASGNPAAAVFLALLPALLLLLGGLMSGHRAVLVFAALGLTFTGLPLLTEPLPLPGGTAVYATDVILLLAIGAWAADRLVNQQAPGTRPAGPLATTWPLLALALFIGLAVLRGHDRYGQGLFGQPLRIVLYAGIAVALVGVDARTMWRGISAVFYAGAVAQFLYALFYMATGSSQTDSLALSTGGMRILALGSAMYLVGSLVCALLNLERSADRFGRQVFHAVIAGLALFGIVVSFGRTTYAAVALIVPMLLVGRRALRRSLLWLIPLLLPVIVAAVLLAPLLDPTLGPTLTSRVGASPTTDLNVIWRERARDTALAGIDQHLLTGFGFGRPTRFLLFGRVEDVTGDPHNSYVYLLAGGGILALGSLLAVMLAYLIDVARRLRTAIGVEQTLLIWSLCTWFAFMVNAFYGPVLSDALFLMTIWILMVMPMCVPVRAGRPS</sequence>
<dbReference type="AlphaFoldDB" id="A0A7M2YXK0"/>
<evidence type="ECO:0000313" key="7">
    <source>
        <dbReference type="EMBL" id="RDI74863.1"/>
    </source>
</evidence>
<reference evidence="7 8" key="1">
    <citation type="submission" date="2018-07" db="EMBL/GenBank/DDBJ databases">
        <title>High-quality-draft genome sequence of Gaiella occulta.</title>
        <authorList>
            <person name="Severino R."/>
            <person name="Froufe H.J.C."/>
            <person name="Rainey F.A."/>
            <person name="Barroso C."/>
            <person name="Albuquerque L."/>
            <person name="Lobo-Da-Cunha A."/>
            <person name="Da Costa M.S."/>
            <person name="Egas C."/>
        </authorList>
    </citation>
    <scope>NUCLEOTIDE SEQUENCE [LARGE SCALE GENOMIC DNA]</scope>
    <source>
        <strain evidence="7 8">F2-233</strain>
    </source>
</reference>
<name>A0A7M2YXK0_9ACTN</name>
<feature type="transmembrane region" description="Helical" evidence="5">
    <location>
        <begin position="185"/>
        <end position="203"/>
    </location>
</feature>
<reference evidence="8" key="2">
    <citation type="journal article" date="2019" name="MicrobiologyOpen">
        <title>High-quality draft genome sequence of Gaiella occulta isolated from a 150 meter deep mineral water borehole and comparison with the genome sequences of other deep-branching lineages of the phylum Actinobacteria.</title>
        <authorList>
            <person name="Severino R."/>
            <person name="Froufe H.J.C."/>
            <person name="Barroso C."/>
            <person name="Albuquerque L."/>
            <person name="Lobo-da-Cunha A."/>
            <person name="da Costa M.S."/>
            <person name="Egas C."/>
        </authorList>
    </citation>
    <scope>NUCLEOTIDE SEQUENCE [LARGE SCALE GENOMIC DNA]</scope>
    <source>
        <strain evidence="8">F2-233</strain>
    </source>
</reference>
<keyword evidence="7" id="KW-0436">Ligase</keyword>
<dbReference type="GO" id="GO:0016874">
    <property type="term" value="F:ligase activity"/>
    <property type="evidence" value="ECO:0007669"/>
    <property type="project" value="UniProtKB-KW"/>
</dbReference>
<feature type="transmembrane region" description="Helical" evidence="5">
    <location>
        <begin position="96"/>
        <end position="115"/>
    </location>
</feature>
<evidence type="ECO:0000256" key="1">
    <source>
        <dbReference type="ARBA" id="ARBA00004141"/>
    </source>
</evidence>
<accession>A0A7M2YXK0</accession>
<feature type="transmembrane region" description="Helical" evidence="5">
    <location>
        <begin position="387"/>
        <end position="411"/>
    </location>
</feature>
<feature type="transmembrane region" description="Helical" evidence="5">
    <location>
        <begin position="43"/>
        <end position="60"/>
    </location>
</feature>
<feature type="transmembrane region" description="Helical" evidence="5">
    <location>
        <begin position="451"/>
        <end position="469"/>
    </location>
</feature>
<feature type="transmembrane region" description="Helical" evidence="5">
    <location>
        <begin position="250"/>
        <end position="268"/>
    </location>
</feature>
<keyword evidence="2 5" id="KW-0812">Transmembrane</keyword>
<keyword evidence="4 5" id="KW-0472">Membrane</keyword>
<dbReference type="InterPro" id="IPR051533">
    <property type="entry name" value="WaaL-like"/>
</dbReference>
<comment type="subcellular location">
    <subcellularLocation>
        <location evidence="1">Membrane</location>
        <topology evidence="1">Multi-pass membrane protein</topology>
    </subcellularLocation>
</comment>
<dbReference type="InterPro" id="IPR006311">
    <property type="entry name" value="TAT_signal"/>
</dbReference>
<feature type="transmembrane region" description="Helical" evidence="5">
    <location>
        <begin position="67"/>
        <end position="84"/>
    </location>
</feature>
<dbReference type="Pfam" id="PF04932">
    <property type="entry name" value="Wzy_C"/>
    <property type="match status" value="1"/>
</dbReference>
<evidence type="ECO:0000256" key="2">
    <source>
        <dbReference type="ARBA" id="ARBA00022692"/>
    </source>
</evidence>
<comment type="caution">
    <text evidence="7">The sequence shown here is derived from an EMBL/GenBank/DDBJ whole genome shotgun (WGS) entry which is preliminary data.</text>
</comment>
<keyword evidence="3 5" id="KW-1133">Transmembrane helix</keyword>
<dbReference type="PANTHER" id="PTHR37422:SF13">
    <property type="entry name" value="LIPOPOLYSACCHARIDE BIOSYNTHESIS PROTEIN PA4999-RELATED"/>
    <property type="match status" value="1"/>
</dbReference>